<dbReference type="SUPFAM" id="SSF56281">
    <property type="entry name" value="Metallo-hydrolase/oxidoreductase"/>
    <property type="match status" value="1"/>
</dbReference>
<protein>
    <submittedName>
        <fullName evidence="3">MBL fold metallo-hydrolase</fullName>
    </submittedName>
</protein>
<accession>A0ABT5TAQ7</accession>
<organism evidence="3 4">
    <name type="scientific">Roseinatronobacter alkalisoli</name>
    <dbReference type="NCBI Taxonomy" id="3028235"/>
    <lineage>
        <taxon>Bacteria</taxon>
        <taxon>Pseudomonadati</taxon>
        <taxon>Pseudomonadota</taxon>
        <taxon>Alphaproteobacteria</taxon>
        <taxon>Rhodobacterales</taxon>
        <taxon>Paracoccaceae</taxon>
        <taxon>Roseinatronobacter</taxon>
    </lineage>
</organism>
<dbReference type="CDD" id="cd07719">
    <property type="entry name" value="arylsulfatase_AtsA-like_MBL-fold"/>
    <property type="match status" value="1"/>
</dbReference>
<keyword evidence="4" id="KW-1185">Reference proteome</keyword>
<dbReference type="RefSeq" id="WP_274352836.1">
    <property type="nucleotide sequence ID" value="NZ_JAQZSM010000013.1"/>
</dbReference>
<dbReference type="Pfam" id="PF12706">
    <property type="entry name" value="Lactamase_B_2"/>
    <property type="match status" value="1"/>
</dbReference>
<name>A0ABT5TAQ7_9RHOB</name>
<dbReference type="PANTHER" id="PTHR46018">
    <property type="entry name" value="ZINC PHOSPHODIESTERASE ELAC PROTEIN 1"/>
    <property type="match status" value="1"/>
</dbReference>
<gene>
    <name evidence="3" type="ORF">PUT78_13715</name>
</gene>
<dbReference type="InterPro" id="IPR001279">
    <property type="entry name" value="Metallo-B-lactamas"/>
</dbReference>
<evidence type="ECO:0000259" key="2">
    <source>
        <dbReference type="SMART" id="SM00849"/>
    </source>
</evidence>
<dbReference type="SMART" id="SM00849">
    <property type="entry name" value="Lactamase_B"/>
    <property type="match status" value="1"/>
</dbReference>
<dbReference type="InterPro" id="IPR036866">
    <property type="entry name" value="RibonucZ/Hydroxyglut_hydro"/>
</dbReference>
<feature type="domain" description="Metallo-beta-lactamase" evidence="2">
    <location>
        <begin position="18"/>
        <end position="219"/>
    </location>
</feature>
<sequence>MKVTLLGTGTPLPSMQRFGTSTLIEAGGRRVLLDCGRGTVLRLSEIGIPIGSIDAVIFSHFHSDHYAGLPDLLMTGALPASWGGRQTQLRVSGPEGVRSVVEGLWTFTAADRKIRVADNEITEDCHQVAVTEFSEGVVFDECGLKITAIEVDHGEFVKPAFGFRVEFGGRVLVHSHDTRYSENLVRQAQGADVLIHEVAMARPETLERHSHTRTVLEHHITPREVGQVFDSVRPHLAILTHVVLMGPNPPLLEDMLAEMAETYRQPVMVAHDLMVIRLGKSISVCSAMVERG</sequence>
<keyword evidence="1" id="KW-0378">Hydrolase</keyword>
<evidence type="ECO:0000313" key="3">
    <source>
        <dbReference type="EMBL" id="MDD7972159.1"/>
    </source>
</evidence>
<comment type="caution">
    <text evidence="3">The sequence shown here is derived from an EMBL/GenBank/DDBJ whole genome shotgun (WGS) entry which is preliminary data.</text>
</comment>
<evidence type="ECO:0000313" key="4">
    <source>
        <dbReference type="Proteomes" id="UP001431784"/>
    </source>
</evidence>
<dbReference type="Gene3D" id="3.60.15.10">
    <property type="entry name" value="Ribonuclease Z/Hydroxyacylglutathione hydrolase-like"/>
    <property type="match status" value="1"/>
</dbReference>
<dbReference type="Proteomes" id="UP001431784">
    <property type="component" value="Unassembled WGS sequence"/>
</dbReference>
<dbReference type="PANTHER" id="PTHR46018:SF2">
    <property type="entry name" value="ZINC PHOSPHODIESTERASE ELAC PROTEIN 1"/>
    <property type="match status" value="1"/>
</dbReference>
<dbReference type="InterPro" id="IPR044094">
    <property type="entry name" value="AtsA-like_MBL-fold"/>
</dbReference>
<reference evidence="3" key="1">
    <citation type="submission" date="2023-02" db="EMBL/GenBank/DDBJ databases">
        <title>Description of Roseinatronobacter alkalisoli sp. nov., an alkaliphilic bacerium isolated from soda soil.</title>
        <authorList>
            <person name="Wei W."/>
        </authorList>
    </citation>
    <scope>NUCLEOTIDE SEQUENCE</scope>
    <source>
        <strain evidence="3">HJB301</strain>
    </source>
</reference>
<evidence type="ECO:0000256" key="1">
    <source>
        <dbReference type="ARBA" id="ARBA00022801"/>
    </source>
</evidence>
<dbReference type="EMBL" id="JAQZSM010000013">
    <property type="protein sequence ID" value="MDD7972159.1"/>
    <property type="molecule type" value="Genomic_DNA"/>
</dbReference>
<proteinExistence type="predicted"/>